<protein>
    <submittedName>
        <fullName evidence="4">DNA protecting protein DprA</fullName>
    </submittedName>
</protein>
<comment type="caution">
    <text evidence="4">The sequence shown here is derived from an EMBL/GenBank/DDBJ whole genome shotgun (WGS) entry which is preliminary data.</text>
</comment>
<dbReference type="EMBL" id="MHQT01000021">
    <property type="protein sequence ID" value="OHA09593.1"/>
    <property type="molecule type" value="Genomic_DNA"/>
</dbReference>
<dbReference type="InterPro" id="IPR036388">
    <property type="entry name" value="WH-like_DNA-bd_sf"/>
</dbReference>
<dbReference type="Gene3D" id="1.10.10.10">
    <property type="entry name" value="Winged helix-like DNA-binding domain superfamily/Winged helix DNA-binding domain"/>
    <property type="match status" value="1"/>
</dbReference>
<accession>A0A1G2LD85</accession>
<evidence type="ECO:0000313" key="5">
    <source>
        <dbReference type="Proteomes" id="UP000178977"/>
    </source>
</evidence>
<dbReference type="PANTHER" id="PTHR43022:SF1">
    <property type="entry name" value="PROTEIN SMF"/>
    <property type="match status" value="1"/>
</dbReference>
<dbReference type="NCBIfam" id="TIGR00732">
    <property type="entry name" value="dprA"/>
    <property type="match status" value="1"/>
</dbReference>
<dbReference type="PANTHER" id="PTHR43022">
    <property type="entry name" value="PROTEIN SMF"/>
    <property type="match status" value="1"/>
</dbReference>
<reference evidence="4 5" key="1">
    <citation type="journal article" date="2016" name="Nat. Commun.">
        <title>Thousands of microbial genomes shed light on interconnected biogeochemical processes in an aquifer system.</title>
        <authorList>
            <person name="Anantharaman K."/>
            <person name="Brown C.T."/>
            <person name="Hug L.A."/>
            <person name="Sharon I."/>
            <person name="Castelle C.J."/>
            <person name="Probst A.J."/>
            <person name="Thomas B.C."/>
            <person name="Singh A."/>
            <person name="Wilkins M.J."/>
            <person name="Karaoz U."/>
            <person name="Brodie E.L."/>
            <person name="Williams K.H."/>
            <person name="Hubbard S.S."/>
            <person name="Banfield J.F."/>
        </authorList>
    </citation>
    <scope>NUCLEOTIDE SEQUENCE [LARGE SCALE GENOMIC DNA]</scope>
</reference>
<sequence length="350" mass="37595">MLLSGAEYDALEKLRAAFASYEDAWRASASALQTAGLGEDRVHAITEGRVRLAADDEMRKLVAAGIALVAREDPEYPADLQNIAQPPFGLYIKGRIPEKPRIAVVGTRKATAYGREAVKKIIADLARAADVAIVSGLAQGIDAQAHRAALDERLDTVGVIGSGIDRASFFPPENYALAEEIVAKGGAVISEYPPGTPALKHHFPARNRIIAGLTRGTLVAEAPEKSGALITANFALEQGREVFAIPGPLFSPTSTGVHRLIQDGAKLVSSADDILNEVDIPRREMPIAAAAALTDETERTIWELLREPQSVDDLKRSTQLPTPAIITCISMLELKGLIRPMGQNRYQRVA</sequence>
<dbReference type="AlphaFoldDB" id="A0A1G2LD85"/>
<dbReference type="GO" id="GO:0009294">
    <property type="term" value="P:DNA-mediated transformation"/>
    <property type="evidence" value="ECO:0007669"/>
    <property type="project" value="InterPro"/>
</dbReference>
<gene>
    <name evidence="4" type="ORF">A3A44_03215</name>
</gene>
<dbReference type="Proteomes" id="UP000178977">
    <property type="component" value="Unassembled WGS sequence"/>
</dbReference>
<dbReference type="SUPFAM" id="SSF102405">
    <property type="entry name" value="MCP/YpsA-like"/>
    <property type="match status" value="1"/>
</dbReference>
<evidence type="ECO:0000259" key="3">
    <source>
        <dbReference type="Pfam" id="PF17782"/>
    </source>
</evidence>
<feature type="domain" description="DprA winged helix" evidence="3">
    <location>
        <begin position="288"/>
        <end position="341"/>
    </location>
</feature>
<proteinExistence type="inferred from homology"/>
<dbReference type="Pfam" id="PF17782">
    <property type="entry name" value="WHD_DprA"/>
    <property type="match status" value="1"/>
</dbReference>
<feature type="domain" description="Smf/DprA SLOG" evidence="2">
    <location>
        <begin position="69"/>
        <end position="278"/>
    </location>
</feature>
<organism evidence="4 5">
    <name type="scientific">Candidatus Sungbacteria bacterium RIFCSPLOWO2_01_FULL_60_25</name>
    <dbReference type="NCBI Taxonomy" id="1802281"/>
    <lineage>
        <taxon>Bacteria</taxon>
        <taxon>Candidatus Sungiibacteriota</taxon>
    </lineage>
</organism>
<dbReference type="Pfam" id="PF02481">
    <property type="entry name" value="DNA_processg_A"/>
    <property type="match status" value="1"/>
</dbReference>
<dbReference type="Gene3D" id="3.40.50.450">
    <property type="match status" value="1"/>
</dbReference>
<evidence type="ECO:0000259" key="2">
    <source>
        <dbReference type="Pfam" id="PF02481"/>
    </source>
</evidence>
<evidence type="ECO:0000256" key="1">
    <source>
        <dbReference type="ARBA" id="ARBA00006525"/>
    </source>
</evidence>
<dbReference type="STRING" id="1802281.A3A44_03215"/>
<dbReference type="InterPro" id="IPR057666">
    <property type="entry name" value="DrpA_SLOG"/>
</dbReference>
<dbReference type="InterPro" id="IPR003488">
    <property type="entry name" value="DprA"/>
</dbReference>
<name>A0A1G2LD85_9BACT</name>
<evidence type="ECO:0000313" key="4">
    <source>
        <dbReference type="EMBL" id="OHA09593.1"/>
    </source>
</evidence>
<comment type="similarity">
    <text evidence="1">Belongs to the DprA/Smf family.</text>
</comment>
<dbReference type="InterPro" id="IPR041614">
    <property type="entry name" value="DprA_WH"/>
</dbReference>